<dbReference type="EMBL" id="CP064942">
    <property type="protein sequence ID" value="QPH54803.1"/>
    <property type="molecule type" value="Genomic_DNA"/>
</dbReference>
<sequence>MIGDFYYLHCAAESLASAGFQYDWPDVDADNIDNVIDEFLDAWREAHPVRQWRPYEWHKIAR</sequence>
<protein>
    <submittedName>
        <fullName evidence="1">Uncharacterized protein</fullName>
    </submittedName>
</protein>
<proteinExistence type="predicted"/>
<organism evidence="1 2">
    <name type="scientific">Pontivivens ytuae</name>
    <dbReference type="NCBI Taxonomy" id="2789856"/>
    <lineage>
        <taxon>Bacteria</taxon>
        <taxon>Pseudomonadati</taxon>
        <taxon>Pseudomonadota</taxon>
        <taxon>Alphaproteobacteria</taxon>
        <taxon>Rhodobacterales</taxon>
        <taxon>Paracoccaceae</taxon>
        <taxon>Pontivivens</taxon>
    </lineage>
</organism>
<dbReference type="Proteomes" id="UP000594800">
    <property type="component" value="Chromosome"/>
</dbReference>
<gene>
    <name evidence="1" type="ORF">I0K15_03255</name>
</gene>
<evidence type="ECO:0000313" key="2">
    <source>
        <dbReference type="Proteomes" id="UP000594800"/>
    </source>
</evidence>
<accession>A0A7S9QDA7</accession>
<evidence type="ECO:0000313" key="1">
    <source>
        <dbReference type="EMBL" id="QPH54803.1"/>
    </source>
</evidence>
<keyword evidence="2" id="KW-1185">Reference proteome</keyword>
<name>A0A7S9QDA7_9RHOB</name>
<reference evidence="1 2" key="1">
    <citation type="submission" date="2020-11" db="EMBL/GenBank/DDBJ databases">
        <title>Description of Pontivivens ytuae sp. nov. isolated from deep sea sediment of Mariana Trench.</title>
        <authorList>
            <person name="Wang Z."/>
            <person name="Sun Q.-L."/>
            <person name="Xu X.-D."/>
            <person name="Tang Y.-Z."/>
            <person name="Zhang J."/>
        </authorList>
    </citation>
    <scope>NUCLEOTIDE SEQUENCE [LARGE SCALE GENOMIC DNA]</scope>
    <source>
        <strain evidence="1 2">MT2928</strain>
    </source>
</reference>
<dbReference type="KEGG" id="poz:I0K15_03255"/>
<dbReference type="AlphaFoldDB" id="A0A7S9QDA7"/>
<dbReference type="RefSeq" id="WP_196104004.1">
    <property type="nucleotide sequence ID" value="NZ_CP064942.1"/>
</dbReference>